<organism evidence="2 3">
    <name type="scientific">Gardnerella pickettii JCP8017A</name>
    <dbReference type="NCBI Taxonomy" id="1261062"/>
    <lineage>
        <taxon>Bacteria</taxon>
        <taxon>Bacillati</taxon>
        <taxon>Actinomycetota</taxon>
        <taxon>Actinomycetes</taxon>
        <taxon>Bifidobacteriales</taxon>
        <taxon>Bifidobacteriaceae</taxon>
        <taxon>Gardnerella</taxon>
        <taxon>Gardnerella pickettii</taxon>
    </lineage>
</organism>
<sequence>MRKMKNYTFLNIFNKRNAKNTSINSYKHTKSTKFTKDAKDAKDVKDVKDVKDSGAVTAEFAIILPTVAILAIVLIFVGKSVVNTMNCNDAAGQVAYYIASTHDSKEAQNIVHKVSGKNSSVKVEYVGNMADIVVSCPVVPDPLKILPMQVEARISQVLI</sequence>
<proteinExistence type="predicted"/>
<dbReference type="NCBIfam" id="NF041390">
    <property type="entry name" value="TadE_Rv3655c"/>
    <property type="match status" value="1"/>
</dbReference>
<dbReference type="AlphaFoldDB" id="T2PN24"/>
<evidence type="ECO:0008006" key="4">
    <source>
        <dbReference type="Google" id="ProtNLM"/>
    </source>
</evidence>
<protein>
    <recommendedName>
        <fullName evidence="4">TadE-like protein</fullName>
    </recommendedName>
</protein>
<evidence type="ECO:0000313" key="2">
    <source>
        <dbReference type="EMBL" id="EPI52498.1"/>
    </source>
</evidence>
<feature type="transmembrane region" description="Helical" evidence="1">
    <location>
        <begin position="55"/>
        <end position="77"/>
    </location>
</feature>
<keyword evidence="1" id="KW-0472">Membrane</keyword>
<dbReference type="EMBL" id="ATJN01000031">
    <property type="protein sequence ID" value="EPI52498.1"/>
    <property type="molecule type" value="Genomic_DNA"/>
</dbReference>
<name>T2PN24_9BIFI</name>
<dbReference type="HOGENOM" id="CLU_116311_3_0_11"/>
<comment type="caution">
    <text evidence="2">The sequence shown here is derived from an EMBL/GenBank/DDBJ whole genome shotgun (WGS) entry which is preliminary data.</text>
</comment>
<gene>
    <name evidence="2" type="ORF">HMPREF1577_00666</name>
</gene>
<keyword evidence="1" id="KW-0812">Transmembrane</keyword>
<dbReference type="PATRIC" id="fig|1261062.4.peg.625"/>
<reference evidence="2 3" key="1">
    <citation type="submission" date="2013-06" db="EMBL/GenBank/DDBJ databases">
        <authorList>
            <person name="Weinstock G."/>
            <person name="Sodergren E."/>
            <person name="Lobos E.A."/>
            <person name="Fulton L."/>
            <person name="Fulton R."/>
            <person name="Courtney L."/>
            <person name="Fronick C."/>
            <person name="O'Laughlin M."/>
            <person name="Godfrey J."/>
            <person name="Wilson R.M."/>
            <person name="Miner T."/>
            <person name="Farmer C."/>
            <person name="Delehaunty K."/>
            <person name="Cordes M."/>
            <person name="Minx P."/>
            <person name="Tomlinson C."/>
            <person name="Chen J."/>
            <person name="Wollam A."/>
            <person name="Pepin K.H."/>
            <person name="Bhonagiri V."/>
            <person name="Zhang X."/>
            <person name="Warren W."/>
            <person name="Mitreva M."/>
            <person name="Mardis E.R."/>
            <person name="Wilson R.K."/>
        </authorList>
    </citation>
    <scope>NUCLEOTIDE SEQUENCE [LARGE SCALE GENOMIC DNA]</scope>
    <source>
        <strain evidence="2 3">JCP8017A</strain>
    </source>
</reference>
<keyword evidence="1" id="KW-1133">Transmembrane helix</keyword>
<evidence type="ECO:0000256" key="1">
    <source>
        <dbReference type="SAM" id="Phobius"/>
    </source>
</evidence>
<accession>T2PN24</accession>
<evidence type="ECO:0000313" key="3">
    <source>
        <dbReference type="Proteomes" id="UP000015779"/>
    </source>
</evidence>
<dbReference type="Proteomes" id="UP000015779">
    <property type="component" value="Unassembled WGS sequence"/>
</dbReference>
<dbReference type="InterPro" id="IPR049790">
    <property type="entry name" value="Rv3655c/TadE"/>
</dbReference>